<comment type="similarity">
    <text evidence="1">Belongs to the short-chain dehydrogenases/reductases (SDR) family.</text>
</comment>
<dbReference type="PRINTS" id="PR00080">
    <property type="entry name" value="SDRFAMILY"/>
</dbReference>
<dbReference type="PRINTS" id="PR00081">
    <property type="entry name" value="GDHRDH"/>
</dbReference>
<dbReference type="Gene3D" id="3.40.50.720">
    <property type="entry name" value="NAD(P)-binding Rossmann-like Domain"/>
    <property type="match status" value="1"/>
</dbReference>
<dbReference type="EMBL" id="FZPH01000001">
    <property type="protein sequence ID" value="SNS77624.1"/>
    <property type="molecule type" value="Genomic_DNA"/>
</dbReference>
<evidence type="ECO:0000256" key="2">
    <source>
        <dbReference type="ARBA" id="ARBA00023002"/>
    </source>
</evidence>
<dbReference type="SUPFAM" id="SSF51735">
    <property type="entry name" value="NAD(P)-binding Rossmann-fold domains"/>
    <property type="match status" value="1"/>
</dbReference>
<reference evidence="3 4" key="1">
    <citation type="submission" date="2017-06" db="EMBL/GenBank/DDBJ databases">
        <authorList>
            <person name="Kim H.J."/>
            <person name="Triplett B.A."/>
        </authorList>
    </citation>
    <scope>NUCLEOTIDE SEQUENCE [LARGE SCALE GENOMIC DNA]</scope>
    <source>
        <strain evidence="3 4">CGMCC 4.5593</strain>
    </source>
</reference>
<evidence type="ECO:0000256" key="1">
    <source>
        <dbReference type="ARBA" id="ARBA00006484"/>
    </source>
</evidence>
<keyword evidence="4" id="KW-1185">Reference proteome</keyword>
<dbReference type="RefSeq" id="WP_089244581.1">
    <property type="nucleotide sequence ID" value="NZ_FZPH01000001.1"/>
</dbReference>
<organism evidence="3 4">
    <name type="scientific">Asanoa hainanensis</name>
    <dbReference type="NCBI Taxonomy" id="560556"/>
    <lineage>
        <taxon>Bacteria</taxon>
        <taxon>Bacillati</taxon>
        <taxon>Actinomycetota</taxon>
        <taxon>Actinomycetes</taxon>
        <taxon>Micromonosporales</taxon>
        <taxon>Micromonosporaceae</taxon>
        <taxon>Asanoa</taxon>
    </lineage>
</organism>
<dbReference type="Pfam" id="PF13561">
    <property type="entry name" value="adh_short_C2"/>
    <property type="match status" value="1"/>
</dbReference>
<dbReference type="OrthoDB" id="154414at2"/>
<gene>
    <name evidence="3" type="ORF">SAMN05421812_101744</name>
</gene>
<keyword evidence="2" id="KW-0560">Oxidoreductase</keyword>
<dbReference type="GO" id="GO:0016491">
    <property type="term" value="F:oxidoreductase activity"/>
    <property type="evidence" value="ECO:0007669"/>
    <property type="project" value="UniProtKB-KW"/>
</dbReference>
<sequence length="247" mass="24852">MAQSLAGKVAIVTGGARGIGEGIARQLAAAGAMVAITYNASAERAELLVGAIHEAGGSALALKVDAADRGAVRAGIAEVVRRLGRLDILVNNAGVTHVSPVDTITDADYDHALAVNVDAVFFACQEALRHLGAGGRIITIGSVNADRIHFGGGSVYALTNAAVAGLTRALAREVSAQGITVNTVQPGPTDTDMNPADGPFAELTRPHIAVGRYGTTAEIGSLVAYLAGPEAAYVSGATINIDGGYAA</sequence>
<dbReference type="FunFam" id="3.40.50.720:FF:000084">
    <property type="entry name" value="Short-chain dehydrogenase reductase"/>
    <property type="match status" value="1"/>
</dbReference>
<dbReference type="PANTHER" id="PTHR43639:SF1">
    <property type="entry name" value="SHORT-CHAIN DEHYDROGENASE_REDUCTASE FAMILY PROTEIN"/>
    <property type="match status" value="1"/>
</dbReference>
<proteinExistence type="inferred from homology"/>
<protein>
    <submittedName>
        <fullName evidence="3">3-oxoacyl-[acyl-carrier protein] reductase</fullName>
    </submittedName>
</protein>
<dbReference type="AlphaFoldDB" id="A0A239HBI3"/>
<name>A0A239HBI3_9ACTN</name>
<dbReference type="InterPro" id="IPR036291">
    <property type="entry name" value="NAD(P)-bd_dom_sf"/>
</dbReference>
<dbReference type="InterPro" id="IPR002347">
    <property type="entry name" value="SDR_fam"/>
</dbReference>
<evidence type="ECO:0000313" key="4">
    <source>
        <dbReference type="Proteomes" id="UP000198362"/>
    </source>
</evidence>
<evidence type="ECO:0000313" key="3">
    <source>
        <dbReference type="EMBL" id="SNS77624.1"/>
    </source>
</evidence>
<dbReference type="PANTHER" id="PTHR43639">
    <property type="entry name" value="OXIDOREDUCTASE, SHORT-CHAIN DEHYDROGENASE/REDUCTASE FAMILY (AFU_ORTHOLOGUE AFUA_5G02870)"/>
    <property type="match status" value="1"/>
</dbReference>
<dbReference type="Proteomes" id="UP000198362">
    <property type="component" value="Unassembled WGS sequence"/>
</dbReference>
<accession>A0A239HBI3</accession>